<evidence type="ECO:0000256" key="4">
    <source>
        <dbReference type="ARBA" id="ARBA00022525"/>
    </source>
</evidence>
<dbReference type="OrthoDB" id="1056348at2759"/>
<comment type="similarity">
    <text evidence="2 6">Belongs to the plant self-incompatibility (S1) protein family.</text>
</comment>
<evidence type="ECO:0000256" key="1">
    <source>
        <dbReference type="ARBA" id="ARBA00004613"/>
    </source>
</evidence>
<protein>
    <recommendedName>
        <fullName evidence="6">S-protein homolog</fullName>
    </recommendedName>
</protein>
<dbReference type="EMBL" id="CM010629">
    <property type="protein sequence ID" value="RID76871.1"/>
    <property type="molecule type" value="Genomic_DNA"/>
</dbReference>
<keyword evidence="5 6" id="KW-0732">Signal</keyword>
<evidence type="ECO:0000256" key="6">
    <source>
        <dbReference type="RuleBase" id="RU367044"/>
    </source>
</evidence>
<dbReference type="PANTHER" id="PTHR31232">
    <property type="match status" value="1"/>
</dbReference>
<name>A0A398AGD1_BRACM</name>
<reference evidence="7 8" key="1">
    <citation type="submission" date="2018-06" db="EMBL/GenBank/DDBJ databases">
        <title>WGS assembly of Brassica rapa FPsc.</title>
        <authorList>
            <person name="Bowman J."/>
            <person name="Kohchi T."/>
            <person name="Yamato K."/>
            <person name="Jenkins J."/>
            <person name="Shu S."/>
            <person name="Ishizaki K."/>
            <person name="Yamaoka S."/>
            <person name="Nishihama R."/>
            <person name="Nakamura Y."/>
            <person name="Berger F."/>
            <person name="Adam C."/>
            <person name="Aki S."/>
            <person name="Althoff F."/>
            <person name="Araki T."/>
            <person name="Arteaga-Vazquez M."/>
            <person name="Balasubrmanian S."/>
            <person name="Bauer D."/>
            <person name="Boehm C."/>
            <person name="Briginshaw L."/>
            <person name="Caballero-Perez J."/>
            <person name="Catarino B."/>
            <person name="Chen F."/>
            <person name="Chiyoda S."/>
            <person name="Chovatia M."/>
            <person name="Davies K."/>
            <person name="Delmans M."/>
            <person name="Demura T."/>
            <person name="Dierschke T."/>
            <person name="Dolan L."/>
            <person name="Dorantes-Acosta A."/>
            <person name="Eklund D."/>
            <person name="Florent S."/>
            <person name="Flores-Sandoval E."/>
            <person name="Fujiyama A."/>
            <person name="Fukuzawa H."/>
            <person name="Galik B."/>
            <person name="Grimanelli D."/>
            <person name="Grimwood J."/>
            <person name="Grossniklaus U."/>
            <person name="Hamada T."/>
            <person name="Haseloff J."/>
            <person name="Hetherington A."/>
            <person name="Higo A."/>
            <person name="Hirakawa Y."/>
            <person name="Hundley H."/>
            <person name="Ikeda Y."/>
            <person name="Inoue K."/>
            <person name="Inoue S."/>
            <person name="Ishida S."/>
            <person name="Jia Q."/>
            <person name="Kakita M."/>
            <person name="Kanazawa T."/>
            <person name="Kawai Y."/>
            <person name="Kawashima T."/>
            <person name="Kennedy M."/>
            <person name="Kinose K."/>
            <person name="Kinoshita T."/>
            <person name="Kohara Y."/>
            <person name="Koide E."/>
            <person name="Komatsu K."/>
            <person name="Kopischke S."/>
            <person name="Kubo M."/>
            <person name="Kyozuka J."/>
            <person name="Lagercrantz U."/>
            <person name="Lin S."/>
            <person name="Lindquist E."/>
            <person name="Lipzen A."/>
            <person name="Lu C."/>
            <person name="Luna E."/>
            <person name="Martienssen R."/>
            <person name="Minamino N."/>
            <person name="Mizutani M."/>
            <person name="Mizutani M."/>
            <person name="Mochizuki N."/>
            <person name="Monte I."/>
            <person name="Mosher R."/>
            <person name="Nagasaki H."/>
            <person name="Nakagami H."/>
            <person name="Naramoto S."/>
            <person name="Nishitani K."/>
            <person name="Ohtani M."/>
            <person name="Okamoto T."/>
            <person name="Okumura M."/>
            <person name="Phillips J."/>
            <person name="Pollak B."/>
            <person name="Reinders A."/>
            <person name="Roevekamp M."/>
            <person name="Sano R."/>
            <person name="Sawa S."/>
            <person name="Schmid M."/>
            <person name="Shirakawa M."/>
            <person name="Solano R."/>
            <person name="Spunde A."/>
            <person name="Suetsugu N."/>
            <person name="Sugano S."/>
            <person name="Sugiyama A."/>
            <person name="Sun R."/>
            <person name="Suzuki Y."/>
            <person name="Takenaka M."/>
            <person name="Takezawa D."/>
            <person name="Tomogane H."/>
            <person name="Tsuzuki M."/>
            <person name="Ueda T."/>
            <person name="Umeda M."/>
            <person name="Ward J."/>
            <person name="Watanabe Y."/>
            <person name="Yazaki K."/>
            <person name="Yokoyama R."/>
            <person name="Yoshitake Y."/>
            <person name="Yotsui I."/>
            <person name="Zachgo S."/>
            <person name="Schmutz J."/>
        </authorList>
    </citation>
    <scope>NUCLEOTIDE SEQUENCE [LARGE SCALE GENOMIC DNA]</scope>
    <source>
        <strain evidence="8">cv. B-3</strain>
    </source>
</reference>
<proteinExistence type="inferred from homology"/>
<feature type="chain" id="PRO_5025092916" description="S-protein homolog" evidence="6">
    <location>
        <begin position="28"/>
        <end position="143"/>
    </location>
</feature>
<evidence type="ECO:0000256" key="2">
    <source>
        <dbReference type="ARBA" id="ARBA00005581"/>
    </source>
</evidence>
<dbReference type="AlphaFoldDB" id="A0A398AGD1"/>
<evidence type="ECO:0000313" key="8">
    <source>
        <dbReference type="Proteomes" id="UP000264353"/>
    </source>
</evidence>
<sequence length="143" mass="16508">MVLDTKQMNYFVLFILVTSTYFGLNEACKKNQVEIHNQLGPGKVLQFHCRSGDDDIGVKTLNFNDVPYIIRFHDEIPNLTKWDCILRQGPKMEYSYDVQVYKAGPRLIPRCGQLRVWTAKIDGIYFTRKLSLPSGFALSWNKG</sequence>
<dbReference type="GO" id="GO:0060320">
    <property type="term" value="P:rejection of self pollen"/>
    <property type="evidence" value="ECO:0007669"/>
    <property type="project" value="UniProtKB-KW"/>
</dbReference>
<dbReference type="Pfam" id="PF05938">
    <property type="entry name" value="Self-incomp_S1"/>
    <property type="match status" value="1"/>
</dbReference>
<comment type="subcellular location">
    <subcellularLocation>
        <location evidence="1 6">Secreted</location>
    </subcellularLocation>
</comment>
<dbReference type="Proteomes" id="UP000264353">
    <property type="component" value="Chromosome A2"/>
</dbReference>
<accession>A0A398AGD1</accession>
<evidence type="ECO:0000256" key="3">
    <source>
        <dbReference type="ARBA" id="ARBA00022471"/>
    </source>
</evidence>
<dbReference type="InterPro" id="IPR010264">
    <property type="entry name" value="Self-incomp_S1"/>
</dbReference>
<keyword evidence="4 6" id="KW-0964">Secreted</keyword>
<feature type="signal peptide" evidence="6">
    <location>
        <begin position="1"/>
        <end position="27"/>
    </location>
</feature>
<gene>
    <name evidence="7" type="ORF">BRARA_B03821</name>
</gene>
<evidence type="ECO:0000256" key="5">
    <source>
        <dbReference type="ARBA" id="ARBA00022729"/>
    </source>
</evidence>
<keyword evidence="3 6" id="KW-0713">Self-incompatibility</keyword>
<evidence type="ECO:0000313" key="7">
    <source>
        <dbReference type="EMBL" id="RID76871.1"/>
    </source>
</evidence>
<dbReference type="GO" id="GO:0005576">
    <property type="term" value="C:extracellular region"/>
    <property type="evidence" value="ECO:0007669"/>
    <property type="project" value="UniProtKB-SubCell"/>
</dbReference>
<organism evidence="7 8">
    <name type="scientific">Brassica campestris</name>
    <name type="common">Field mustard</name>
    <dbReference type="NCBI Taxonomy" id="3711"/>
    <lineage>
        <taxon>Eukaryota</taxon>
        <taxon>Viridiplantae</taxon>
        <taxon>Streptophyta</taxon>
        <taxon>Embryophyta</taxon>
        <taxon>Tracheophyta</taxon>
        <taxon>Spermatophyta</taxon>
        <taxon>Magnoliopsida</taxon>
        <taxon>eudicotyledons</taxon>
        <taxon>Gunneridae</taxon>
        <taxon>Pentapetalae</taxon>
        <taxon>rosids</taxon>
        <taxon>malvids</taxon>
        <taxon>Brassicales</taxon>
        <taxon>Brassicaceae</taxon>
        <taxon>Brassiceae</taxon>
        <taxon>Brassica</taxon>
    </lineage>
</organism>
<dbReference type="PANTHER" id="PTHR31232:SF113">
    <property type="entry name" value="S-PROTEIN HOMOLOG-RELATED"/>
    <property type="match status" value="1"/>
</dbReference>